<keyword evidence="2" id="KW-1185">Reference proteome</keyword>
<dbReference type="GO" id="GO:0016791">
    <property type="term" value="F:phosphatase activity"/>
    <property type="evidence" value="ECO:0007669"/>
    <property type="project" value="InterPro"/>
</dbReference>
<protein>
    <recommendedName>
        <fullName evidence="3">Protein-serine/threonine phosphatase</fullName>
    </recommendedName>
</protein>
<dbReference type="GO" id="GO:0003779">
    <property type="term" value="F:actin binding"/>
    <property type="evidence" value="ECO:0007669"/>
    <property type="project" value="InterPro"/>
</dbReference>
<feature type="non-terminal residue" evidence="1">
    <location>
        <position position="70"/>
    </location>
</feature>
<dbReference type="SUPFAM" id="SSF52799">
    <property type="entry name" value="(Phosphotyrosine protein) phosphatases II"/>
    <property type="match status" value="1"/>
</dbReference>
<dbReference type="InterPro" id="IPR029021">
    <property type="entry name" value="Prot-tyrosine_phosphatase-like"/>
</dbReference>
<accession>A0A0L0FBQ7</accession>
<name>A0A0L0FBQ7_9EUKA</name>
<dbReference type="CDD" id="cd14498">
    <property type="entry name" value="DSP"/>
    <property type="match status" value="1"/>
</dbReference>
<dbReference type="InterPro" id="IPR043587">
    <property type="entry name" value="Phosphatase_SSH-like"/>
</dbReference>
<reference evidence="1 2" key="1">
    <citation type="submission" date="2011-02" db="EMBL/GenBank/DDBJ databases">
        <title>The Genome Sequence of Sphaeroforma arctica JP610.</title>
        <authorList>
            <consortium name="The Broad Institute Genome Sequencing Platform"/>
            <person name="Russ C."/>
            <person name="Cuomo C."/>
            <person name="Young S.K."/>
            <person name="Zeng Q."/>
            <person name="Gargeya S."/>
            <person name="Alvarado L."/>
            <person name="Berlin A."/>
            <person name="Chapman S.B."/>
            <person name="Chen Z."/>
            <person name="Freedman E."/>
            <person name="Gellesch M."/>
            <person name="Goldberg J."/>
            <person name="Griggs A."/>
            <person name="Gujja S."/>
            <person name="Heilman E."/>
            <person name="Heiman D."/>
            <person name="Howarth C."/>
            <person name="Mehta T."/>
            <person name="Neiman D."/>
            <person name="Pearson M."/>
            <person name="Roberts A."/>
            <person name="Saif S."/>
            <person name="Shea T."/>
            <person name="Shenoy N."/>
            <person name="Sisk P."/>
            <person name="Stolte C."/>
            <person name="Sykes S."/>
            <person name="White J."/>
            <person name="Yandava C."/>
            <person name="Burger G."/>
            <person name="Gray M.W."/>
            <person name="Holland P.W.H."/>
            <person name="King N."/>
            <person name="Lang F.B.F."/>
            <person name="Roger A.J."/>
            <person name="Ruiz-Trillo I."/>
            <person name="Haas B."/>
            <person name="Nusbaum C."/>
            <person name="Birren B."/>
        </authorList>
    </citation>
    <scope>NUCLEOTIDE SEQUENCE [LARGE SCALE GENOMIC DNA]</scope>
    <source>
        <strain evidence="1 2">JP610</strain>
    </source>
</reference>
<dbReference type="Proteomes" id="UP000054560">
    <property type="component" value="Unassembled WGS sequence"/>
</dbReference>
<evidence type="ECO:0000313" key="2">
    <source>
        <dbReference type="Proteomes" id="UP000054560"/>
    </source>
</evidence>
<dbReference type="OrthoDB" id="165342at2759"/>
<dbReference type="AlphaFoldDB" id="A0A0L0FBQ7"/>
<dbReference type="EMBL" id="KQ244971">
    <property type="protein sequence ID" value="KNC73931.1"/>
    <property type="molecule type" value="Genomic_DNA"/>
</dbReference>
<evidence type="ECO:0008006" key="3">
    <source>
        <dbReference type="Google" id="ProtNLM"/>
    </source>
</evidence>
<organism evidence="1 2">
    <name type="scientific">Sphaeroforma arctica JP610</name>
    <dbReference type="NCBI Taxonomy" id="667725"/>
    <lineage>
        <taxon>Eukaryota</taxon>
        <taxon>Ichthyosporea</taxon>
        <taxon>Ichthyophonida</taxon>
        <taxon>Sphaeroforma</taxon>
    </lineage>
</organism>
<gene>
    <name evidence="1" type="ORF">SARC_13511</name>
</gene>
<dbReference type="PANTHER" id="PTHR45864:SF2">
    <property type="entry name" value="PROTEIN PHOSPHATASE SLINGSHOT"/>
    <property type="match status" value="1"/>
</dbReference>
<dbReference type="Gene3D" id="3.90.190.10">
    <property type="entry name" value="Protein tyrosine phosphatase superfamily"/>
    <property type="match status" value="1"/>
</dbReference>
<dbReference type="GeneID" id="25914015"/>
<evidence type="ECO:0000313" key="1">
    <source>
        <dbReference type="EMBL" id="KNC73931.1"/>
    </source>
</evidence>
<dbReference type="GO" id="GO:0030837">
    <property type="term" value="P:negative regulation of actin filament polymerization"/>
    <property type="evidence" value="ECO:0007669"/>
    <property type="project" value="InterPro"/>
</dbReference>
<dbReference type="RefSeq" id="XP_014147833.1">
    <property type="nucleotide sequence ID" value="XM_014292358.1"/>
</dbReference>
<proteinExistence type="predicted"/>
<sequence>MSAAGNLAELEALGVSHILNVAKECDNSFGDQFVYLHIPLEDTELQPMASAFDQSITFLSAAEKESAVSL</sequence>
<dbReference type="PANTHER" id="PTHR45864">
    <property type="entry name" value="SLINGSHOT PROTEIN PHOSPHATASE HOMOLOG"/>
    <property type="match status" value="1"/>
</dbReference>